<evidence type="ECO:0000256" key="1">
    <source>
        <dbReference type="SAM" id="MobiDB-lite"/>
    </source>
</evidence>
<evidence type="ECO:0000259" key="2">
    <source>
        <dbReference type="Pfam" id="PF03101"/>
    </source>
</evidence>
<organism evidence="3 4">
    <name type="scientific">Gigaspora margarita</name>
    <dbReference type="NCBI Taxonomy" id="4874"/>
    <lineage>
        <taxon>Eukaryota</taxon>
        <taxon>Fungi</taxon>
        <taxon>Fungi incertae sedis</taxon>
        <taxon>Mucoromycota</taxon>
        <taxon>Glomeromycotina</taxon>
        <taxon>Glomeromycetes</taxon>
        <taxon>Diversisporales</taxon>
        <taxon>Gigasporaceae</taxon>
        <taxon>Gigaspora</taxon>
    </lineage>
</organism>
<comment type="caution">
    <text evidence="3">The sequence shown here is derived from an EMBL/GenBank/DDBJ whole genome shotgun (WGS) entry which is preliminary data.</text>
</comment>
<proteinExistence type="predicted"/>
<reference evidence="3 4" key="1">
    <citation type="submission" date="2021-06" db="EMBL/GenBank/DDBJ databases">
        <authorList>
            <person name="Kallberg Y."/>
            <person name="Tangrot J."/>
            <person name="Rosling A."/>
        </authorList>
    </citation>
    <scope>NUCLEOTIDE SEQUENCE [LARGE SCALE GENOMIC DNA]</scope>
    <source>
        <strain evidence="3 4">120-4 pot B 10/14</strain>
    </source>
</reference>
<dbReference type="InterPro" id="IPR004330">
    <property type="entry name" value="FAR1_DNA_bnd_dom"/>
</dbReference>
<dbReference type="PANTHER" id="PTHR46328">
    <property type="entry name" value="FAR-RED IMPAIRED RESPONSIVE (FAR1) FAMILY PROTEIN-RELATED"/>
    <property type="match status" value="1"/>
</dbReference>
<dbReference type="Proteomes" id="UP000789901">
    <property type="component" value="Unassembled WGS sequence"/>
</dbReference>
<feature type="domain" description="FAR1" evidence="2">
    <location>
        <begin position="94"/>
        <end position="182"/>
    </location>
</feature>
<dbReference type="Pfam" id="PF03101">
    <property type="entry name" value="FAR1"/>
    <property type="match status" value="1"/>
</dbReference>
<dbReference type="EMBL" id="CAJVQB010009383">
    <property type="protein sequence ID" value="CAG8729554.1"/>
    <property type="molecule type" value="Genomic_DNA"/>
</dbReference>
<name>A0ABN7V4V7_GIGMA</name>
<evidence type="ECO:0000313" key="4">
    <source>
        <dbReference type="Proteomes" id="UP000789901"/>
    </source>
</evidence>
<accession>A0ABN7V4V7</accession>
<feature type="region of interest" description="Disordered" evidence="1">
    <location>
        <begin position="185"/>
        <end position="204"/>
    </location>
</feature>
<evidence type="ECO:0000313" key="3">
    <source>
        <dbReference type="EMBL" id="CAG8729554.1"/>
    </source>
</evidence>
<feature type="compositionally biased region" description="Polar residues" evidence="1">
    <location>
        <begin position="193"/>
        <end position="202"/>
    </location>
</feature>
<keyword evidence="4" id="KW-1185">Reference proteome</keyword>
<sequence length="329" mass="37090">MNYEVREDVSSMLTAISPIQPTPIALPVEQDGSGHRETIIPLSPTTPQEDSAGFSGTAGGLSDNGTFVTPQAPNSSVILAVGTTFQNWENVDEFLEIYGRERGFVVRKKRVERDEMGMVRKRTYDCEHGGRYTPKKKAAVHEQRNRTSKRIECGWHINLSFPKTSTCITVTTFVNEHNHELNIQQTREARPSAQPSTTQAMSSPRYRSVLEAASPKNRNLPKAVLDDIEFYTLHGNLGITTQRQLLKAKYPNHQLPARDIASAVQKFKGGSDLKGLDNDAAKLWIWELARRATQIAVDQQDNSLEELLRRYIREKEDRIGRQTSQTTQQ</sequence>
<protein>
    <submittedName>
        <fullName evidence="3">22069_t:CDS:1</fullName>
    </submittedName>
</protein>
<gene>
    <name evidence="3" type="ORF">GMARGA_LOCUS14266</name>
</gene>